<accession>A0A841MXC1</accession>
<dbReference type="EMBL" id="JACHLC010000001">
    <property type="protein sequence ID" value="MBB6369184.1"/>
    <property type="molecule type" value="Genomic_DNA"/>
</dbReference>
<evidence type="ECO:0000313" key="2">
    <source>
        <dbReference type="EMBL" id="MBB6369184.1"/>
    </source>
</evidence>
<comment type="caution">
    <text evidence="2">The sequence shown here is derived from an EMBL/GenBank/DDBJ whole genome shotgun (WGS) entry which is preliminary data.</text>
</comment>
<keyword evidence="1" id="KW-0732">Signal</keyword>
<dbReference type="RefSeq" id="WP_184161497.1">
    <property type="nucleotide sequence ID" value="NZ_JACHLC010000001.1"/>
</dbReference>
<keyword evidence="3" id="KW-1185">Reference proteome</keyword>
<dbReference type="AlphaFoldDB" id="A0A841MXC1"/>
<sequence>MKKMIFLSFVLLTASVSTIKAQSFLDKIDRAVSKVDNASNTADRASQTGGKVLSIFKRKNKNDSAKKEDASVSLNKTVFTVVNGSLTSVKNLNSIIENIKGVSSTQMKFNANKSSIVINHSGSTEDLLEKIQAKAQSIFTDKNIEGFDEGSIEVKLK</sequence>
<feature type="signal peptide" evidence="1">
    <location>
        <begin position="1"/>
        <end position="21"/>
    </location>
</feature>
<name>A0A841MXC1_9FLAO</name>
<proteinExistence type="predicted"/>
<organism evidence="2 3">
    <name type="scientific">Chryseobacterium shigense</name>
    <dbReference type="NCBI Taxonomy" id="297244"/>
    <lineage>
        <taxon>Bacteria</taxon>
        <taxon>Pseudomonadati</taxon>
        <taxon>Bacteroidota</taxon>
        <taxon>Flavobacteriia</taxon>
        <taxon>Flavobacteriales</taxon>
        <taxon>Weeksellaceae</taxon>
        <taxon>Chryseobacterium group</taxon>
        <taxon>Chryseobacterium</taxon>
    </lineage>
</organism>
<protein>
    <submittedName>
        <fullName evidence="2">Skp family chaperone for outer membrane proteins</fullName>
    </submittedName>
</protein>
<gene>
    <name evidence="2" type="ORF">HNP36_000237</name>
</gene>
<evidence type="ECO:0000313" key="3">
    <source>
        <dbReference type="Proteomes" id="UP000589738"/>
    </source>
</evidence>
<dbReference type="Proteomes" id="UP000589738">
    <property type="component" value="Unassembled WGS sequence"/>
</dbReference>
<reference evidence="2 3" key="1">
    <citation type="submission" date="2020-08" db="EMBL/GenBank/DDBJ databases">
        <title>Functional genomics of gut bacteria from endangered species of beetles.</title>
        <authorList>
            <person name="Carlos-Shanley C."/>
        </authorList>
    </citation>
    <scope>NUCLEOTIDE SEQUENCE [LARGE SCALE GENOMIC DNA]</scope>
    <source>
        <strain evidence="2 3">S00136</strain>
    </source>
</reference>
<evidence type="ECO:0000256" key="1">
    <source>
        <dbReference type="SAM" id="SignalP"/>
    </source>
</evidence>
<feature type="chain" id="PRO_5032866581" evidence="1">
    <location>
        <begin position="22"/>
        <end position="157"/>
    </location>
</feature>